<dbReference type="InterPro" id="IPR025422">
    <property type="entry name" value="TGA_domain"/>
</dbReference>
<dbReference type="Gene3D" id="3.40.50.300">
    <property type="entry name" value="P-loop containing nucleotide triphosphate hydrolases"/>
    <property type="match status" value="2"/>
</dbReference>
<evidence type="ECO:0000259" key="2">
    <source>
        <dbReference type="PROSITE" id="PS51806"/>
    </source>
</evidence>
<feature type="domain" description="DOG1" evidence="2">
    <location>
        <begin position="52"/>
        <end position="289"/>
    </location>
</feature>
<name>A0ABR1ZHP4_9ROSI</name>
<keyword evidence="1" id="KW-0175">Coiled coil</keyword>
<dbReference type="PANTHER" id="PTHR46354:SF2">
    <property type="entry name" value="PROTEIN DOG1-LIKE 4"/>
    <property type="match status" value="1"/>
</dbReference>
<evidence type="ECO:0000256" key="1">
    <source>
        <dbReference type="SAM" id="Coils"/>
    </source>
</evidence>
<accession>A0ABR1ZHP4</accession>
<evidence type="ECO:0000313" key="3">
    <source>
        <dbReference type="EMBL" id="KAK8479711.1"/>
    </source>
</evidence>
<dbReference type="EMBL" id="JBBPBN010001135">
    <property type="protein sequence ID" value="KAK8479711.1"/>
    <property type="molecule type" value="Genomic_DNA"/>
</dbReference>
<dbReference type="Proteomes" id="UP001396334">
    <property type="component" value="Unassembled WGS sequence"/>
</dbReference>
<comment type="caution">
    <text evidence="3">The sequence shown here is derived from an EMBL/GenBank/DDBJ whole genome shotgun (WGS) entry which is preliminary data.</text>
</comment>
<dbReference type="InterPro" id="IPR051886">
    <property type="entry name" value="Seed_Dev/Stress_Resp_Reg"/>
</dbReference>
<dbReference type="InterPro" id="IPR027417">
    <property type="entry name" value="P-loop_NTPase"/>
</dbReference>
<evidence type="ECO:0000313" key="4">
    <source>
        <dbReference type="Proteomes" id="UP001396334"/>
    </source>
</evidence>
<sequence length="493" mass="55904">MHDSSTQSKVESPLPFLKSLSDSTLTHVTSIKTFLLLLLPLHAAVPMKSQAGERFSEFYDKWICQLDVYLQQLLNVSKETAVIPTEADKQALVSKLTTHYKEYYTVKWAAAHEDVLAFYCPVWLSKLENAYSWLTGWKPSMIFGMVESMRRARVPGGTGLGLAELTEEQVRKIEQLRVKIKLEEERVEREMERQQVAMADRKIVELVRMARRIRNEQVVVGRVDGLVAVAVKGMLAGLERVMKAADCVRLKTLKGVLDVLNPSQSLDFLAGTCMLQIQLRKWGQRQDIQKGGLVTPELHNNLIFFKTDKLPLGTRQISLECSMITRDANLILLNGFLLNCVQHERTVSTDVLVGLLKNTARFRRDVRILISCATSECTTFGRFFPAAPIFSMSKVCYPVKLYRKTPVADYLNAAIDLALEIHAKEPPGDVLVFLTCQEEIKAAEEILKHSRNFYLPYLFQSSNRACSQNISTCPYRCTQDSPGNRCCRNIVKY</sequence>
<proteinExistence type="predicted"/>
<dbReference type="Pfam" id="PF14144">
    <property type="entry name" value="DOG1"/>
    <property type="match status" value="1"/>
</dbReference>
<protein>
    <recommendedName>
        <fullName evidence="2">DOG1 domain-containing protein</fullName>
    </recommendedName>
</protein>
<reference evidence="3 4" key="1">
    <citation type="journal article" date="2024" name="G3 (Bethesda)">
        <title>Genome assembly of Hibiscus sabdariffa L. provides insights into metabolisms of medicinal natural products.</title>
        <authorList>
            <person name="Kim T."/>
        </authorList>
    </citation>
    <scope>NUCLEOTIDE SEQUENCE [LARGE SCALE GENOMIC DNA]</scope>
    <source>
        <strain evidence="3">TK-2024</strain>
        <tissue evidence="3">Old leaves</tissue>
    </source>
</reference>
<feature type="coiled-coil region" evidence="1">
    <location>
        <begin position="163"/>
        <end position="202"/>
    </location>
</feature>
<organism evidence="3 4">
    <name type="scientific">Hibiscus sabdariffa</name>
    <name type="common">roselle</name>
    <dbReference type="NCBI Taxonomy" id="183260"/>
    <lineage>
        <taxon>Eukaryota</taxon>
        <taxon>Viridiplantae</taxon>
        <taxon>Streptophyta</taxon>
        <taxon>Embryophyta</taxon>
        <taxon>Tracheophyta</taxon>
        <taxon>Spermatophyta</taxon>
        <taxon>Magnoliopsida</taxon>
        <taxon>eudicotyledons</taxon>
        <taxon>Gunneridae</taxon>
        <taxon>Pentapetalae</taxon>
        <taxon>rosids</taxon>
        <taxon>malvids</taxon>
        <taxon>Malvales</taxon>
        <taxon>Malvaceae</taxon>
        <taxon>Malvoideae</taxon>
        <taxon>Hibiscus</taxon>
    </lineage>
</organism>
<gene>
    <name evidence="3" type="ORF">V6N11_070890</name>
</gene>
<keyword evidence="4" id="KW-1185">Reference proteome</keyword>
<dbReference type="PANTHER" id="PTHR46354">
    <property type="entry name" value="DOG1 DOMAIN-CONTAINING PROTEIN"/>
    <property type="match status" value="1"/>
</dbReference>
<dbReference type="PROSITE" id="PS51806">
    <property type="entry name" value="DOG1"/>
    <property type="match status" value="1"/>
</dbReference>
<dbReference type="SUPFAM" id="SSF52540">
    <property type="entry name" value="P-loop containing nucleoside triphosphate hydrolases"/>
    <property type="match status" value="1"/>
</dbReference>